<dbReference type="AlphaFoldDB" id="A0A9P1H7P6"/>
<dbReference type="SUPFAM" id="SSF57701">
    <property type="entry name" value="Zn2/Cys6 DNA-binding domain"/>
    <property type="match status" value="1"/>
</dbReference>
<sequence>MDLSDRDNEPSSLLMGSTAASYPTVWAMESLAKTGVEGTGLWPQDDCEDLAMPKVEAMDDDLDMSLLNQLPTAGIEEGVVPKTAEVKPKRPRGRPRKHPLTPIVNTNKVTKGRSKTGCITCRKRKKKCDEAKPRCMNCEKNAVVCEGYHEKQIWKSGKERAEEARLRRESLPVITMQPLFHGMETLEDSIFWKHYCNHLSNVLTVEGEHRNAFKDIVLQIATRHKGLMHSILALSSKHIDYATPYGAKVLQDNPETSIEALQTRADFHHEESMKCFYDDISKSNDKDDAENTIILTARYGQMLCLLLQTLVEGNPRGEHRVHLQAYKNLIKHSPPEDPGFLSFITEFFEYHTFADELLAYPSNSYGLRCDSLLDIGEWPPEVGLHPPRLIGVTDGLFGYMRRITGIRNTIRANMATNAGMVVDYESLYHSAEINASIRSWMPHWPPGDSRDRVSLLYKQTMWVYLFQTVNPPTNSGCLPALWNSPEGLVDTTAIDSQVPPSPVSSSVDPHTGELRRRSCPSPSTSISGAHDVCMAHQATPRDQYLCMVRSVSIRFTNNRQHLHLLPYDGSLSKMPAWHWR</sequence>
<dbReference type="PANTHER" id="PTHR37534">
    <property type="entry name" value="TRANSCRIPTIONAL ACTIVATOR PROTEIN UGA3"/>
    <property type="match status" value="1"/>
</dbReference>
<comment type="caution">
    <text evidence="5">The sequence shown here is derived from an EMBL/GenBank/DDBJ whole genome shotgun (WGS) entry which is preliminary data.</text>
</comment>
<dbReference type="Pfam" id="PF00172">
    <property type="entry name" value="Zn_clus"/>
    <property type="match status" value="1"/>
</dbReference>
<organism evidence="5 6">
    <name type="scientific">Parascedosporium putredinis</name>
    <dbReference type="NCBI Taxonomy" id="1442378"/>
    <lineage>
        <taxon>Eukaryota</taxon>
        <taxon>Fungi</taxon>
        <taxon>Dikarya</taxon>
        <taxon>Ascomycota</taxon>
        <taxon>Pezizomycotina</taxon>
        <taxon>Sordariomycetes</taxon>
        <taxon>Hypocreomycetidae</taxon>
        <taxon>Microascales</taxon>
        <taxon>Microascaceae</taxon>
        <taxon>Parascedosporium</taxon>
    </lineage>
</organism>
<dbReference type="PROSITE" id="PS50048">
    <property type="entry name" value="ZN2_CY6_FUNGAL_2"/>
    <property type="match status" value="1"/>
</dbReference>
<proteinExistence type="predicted"/>
<dbReference type="EMBL" id="CALLCH030000016">
    <property type="protein sequence ID" value="CAI4217548.1"/>
    <property type="molecule type" value="Genomic_DNA"/>
</dbReference>
<evidence type="ECO:0000256" key="1">
    <source>
        <dbReference type="ARBA" id="ARBA00004123"/>
    </source>
</evidence>
<feature type="region of interest" description="Disordered" evidence="3">
    <location>
        <begin position="497"/>
        <end position="523"/>
    </location>
</feature>
<evidence type="ECO:0000313" key="5">
    <source>
        <dbReference type="EMBL" id="CAI4217548.1"/>
    </source>
</evidence>
<dbReference type="Pfam" id="PF11951">
    <property type="entry name" value="Fungal_trans_2"/>
    <property type="match status" value="1"/>
</dbReference>
<protein>
    <recommendedName>
        <fullName evidence="4">Zn(2)-C6 fungal-type domain-containing protein</fullName>
    </recommendedName>
</protein>
<reference evidence="5" key="1">
    <citation type="submission" date="2022-11" db="EMBL/GenBank/DDBJ databases">
        <authorList>
            <person name="Scott C."/>
            <person name="Bruce N."/>
        </authorList>
    </citation>
    <scope>NUCLEOTIDE SEQUENCE</scope>
</reference>
<comment type="subcellular location">
    <subcellularLocation>
        <location evidence="1">Nucleus</location>
    </subcellularLocation>
</comment>
<dbReference type="CDD" id="cd00067">
    <property type="entry name" value="GAL4"/>
    <property type="match status" value="1"/>
</dbReference>
<accession>A0A9P1H7P6</accession>
<evidence type="ECO:0000256" key="2">
    <source>
        <dbReference type="ARBA" id="ARBA00023242"/>
    </source>
</evidence>
<dbReference type="GO" id="GO:0008270">
    <property type="term" value="F:zinc ion binding"/>
    <property type="evidence" value="ECO:0007669"/>
    <property type="project" value="InterPro"/>
</dbReference>
<name>A0A9P1H7P6_9PEZI</name>
<gene>
    <name evidence="5" type="ORF">PPNO1_LOCUS7155</name>
</gene>
<dbReference type="GO" id="GO:0000981">
    <property type="term" value="F:DNA-binding transcription factor activity, RNA polymerase II-specific"/>
    <property type="evidence" value="ECO:0007669"/>
    <property type="project" value="InterPro"/>
</dbReference>
<dbReference type="Gene3D" id="4.10.240.10">
    <property type="entry name" value="Zn(2)-C6 fungal-type DNA-binding domain"/>
    <property type="match status" value="1"/>
</dbReference>
<evidence type="ECO:0000256" key="3">
    <source>
        <dbReference type="SAM" id="MobiDB-lite"/>
    </source>
</evidence>
<dbReference type="PROSITE" id="PS00463">
    <property type="entry name" value="ZN2_CY6_FUNGAL_1"/>
    <property type="match status" value="1"/>
</dbReference>
<keyword evidence="2" id="KW-0539">Nucleus</keyword>
<keyword evidence="6" id="KW-1185">Reference proteome</keyword>
<dbReference type="GO" id="GO:0045944">
    <property type="term" value="P:positive regulation of transcription by RNA polymerase II"/>
    <property type="evidence" value="ECO:0007669"/>
    <property type="project" value="TreeGrafter"/>
</dbReference>
<dbReference type="GO" id="GO:0000976">
    <property type="term" value="F:transcription cis-regulatory region binding"/>
    <property type="evidence" value="ECO:0007669"/>
    <property type="project" value="TreeGrafter"/>
</dbReference>
<dbReference type="Proteomes" id="UP000838763">
    <property type="component" value="Unassembled WGS sequence"/>
</dbReference>
<dbReference type="InterPro" id="IPR021858">
    <property type="entry name" value="Fun_TF"/>
</dbReference>
<dbReference type="GO" id="GO:0005634">
    <property type="term" value="C:nucleus"/>
    <property type="evidence" value="ECO:0007669"/>
    <property type="project" value="UniProtKB-SubCell"/>
</dbReference>
<evidence type="ECO:0000259" key="4">
    <source>
        <dbReference type="PROSITE" id="PS50048"/>
    </source>
</evidence>
<dbReference type="OrthoDB" id="5333823at2759"/>
<dbReference type="InterPro" id="IPR001138">
    <property type="entry name" value="Zn2Cys6_DnaBD"/>
</dbReference>
<evidence type="ECO:0000313" key="6">
    <source>
        <dbReference type="Proteomes" id="UP000838763"/>
    </source>
</evidence>
<dbReference type="InterPro" id="IPR036864">
    <property type="entry name" value="Zn2-C6_fun-type_DNA-bd_sf"/>
</dbReference>
<dbReference type="PANTHER" id="PTHR37534:SF38">
    <property type="entry name" value="ZN(2)-C6 FUNGAL-TYPE DOMAIN-CONTAINING PROTEIN"/>
    <property type="match status" value="1"/>
</dbReference>
<dbReference type="SMART" id="SM00066">
    <property type="entry name" value="GAL4"/>
    <property type="match status" value="1"/>
</dbReference>
<feature type="domain" description="Zn(2)-C6 fungal-type" evidence="4">
    <location>
        <begin position="117"/>
        <end position="145"/>
    </location>
</feature>